<evidence type="ECO:0000256" key="5">
    <source>
        <dbReference type="ARBA" id="ARBA00022927"/>
    </source>
</evidence>
<evidence type="ECO:0000256" key="1">
    <source>
        <dbReference type="ARBA" id="ARBA00004395"/>
    </source>
</evidence>
<dbReference type="Proteomes" id="UP000243876">
    <property type="component" value="Unassembled WGS sequence"/>
</dbReference>
<dbReference type="GO" id="GO:0007030">
    <property type="term" value="P:Golgi organization"/>
    <property type="evidence" value="ECO:0007669"/>
    <property type="project" value="TreeGrafter"/>
</dbReference>
<organism evidence="12 13">
    <name type="scientific">Sporidiobolus salmonicolor</name>
    <name type="common">Yeast-like fungus</name>
    <name type="synonym">Sporobolomyces salmonicolor</name>
    <dbReference type="NCBI Taxonomy" id="5005"/>
    <lineage>
        <taxon>Eukaryota</taxon>
        <taxon>Fungi</taxon>
        <taxon>Dikarya</taxon>
        <taxon>Basidiomycota</taxon>
        <taxon>Pucciniomycotina</taxon>
        <taxon>Microbotryomycetes</taxon>
        <taxon>Sporidiobolales</taxon>
        <taxon>Sporidiobolaceae</taxon>
        <taxon>Sporobolomyces</taxon>
    </lineage>
</organism>
<feature type="compositionally biased region" description="Low complexity" evidence="9">
    <location>
        <begin position="89"/>
        <end position="107"/>
    </location>
</feature>
<dbReference type="PANTHER" id="PTHR13302:SF8">
    <property type="entry name" value="CONSERVED OLIGOMERIC GOLGI COMPLEX SUBUNIT 3"/>
    <property type="match status" value="1"/>
</dbReference>
<dbReference type="InterPro" id="IPR048685">
    <property type="entry name" value="COG3_C"/>
</dbReference>
<keyword evidence="13" id="KW-1185">Reference proteome</keyword>
<dbReference type="GO" id="GO:0006886">
    <property type="term" value="P:intracellular protein transport"/>
    <property type="evidence" value="ECO:0007669"/>
    <property type="project" value="InterPro"/>
</dbReference>
<feature type="domain" description="Conserved oligomeric Golgi complex subunit 3 C-terminal" evidence="11">
    <location>
        <begin position="315"/>
        <end position="388"/>
    </location>
</feature>
<comment type="subcellular location">
    <subcellularLocation>
        <location evidence="1">Golgi apparatus membrane</location>
        <topology evidence="1">Peripheral membrane protein</topology>
    </subcellularLocation>
</comment>
<evidence type="ECO:0000259" key="11">
    <source>
        <dbReference type="Pfam" id="PF20671"/>
    </source>
</evidence>
<evidence type="ECO:0000256" key="2">
    <source>
        <dbReference type="ARBA" id="ARBA00009936"/>
    </source>
</evidence>
<feature type="non-terminal residue" evidence="12">
    <location>
        <position position="1"/>
    </location>
</feature>
<evidence type="ECO:0000256" key="4">
    <source>
        <dbReference type="ARBA" id="ARBA00022448"/>
    </source>
</evidence>
<dbReference type="Pfam" id="PF04136">
    <property type="entry name" value="COG3_N"/>
    <property type="match status" value="1"/>
</dbReference>
<dbReference type="AlphaFoldDB" id="A0A0D6EPT8"/>
<dbReference type="GO" id="GO:0006891">
    <property type="term" value="P:intra-Golgi vesicle-mediated transport"/>
    <property type="evidence" value="ECO:0007669"/>
    <property type="project" value="TreeGrafter"/>
</dbReference>
<evidence type="ECO:0000256" key="3">
    <source>
        <dbReference type="ARBA" id="ARBA00020976"/>
    </source>
</evidence>
<proteinExistence type="inferred from homology"/>
<keyword evidence="7" id="KW-0472">Membrane</keyword>
<dbReference type="EMBL" id="CENE01000016">
    <property type="protein sequence ID" value="CEQ41625.1"/>
    <property type="molecule type" value="Genomic_DNA"/>
</dbReference>
<accession>A0A0D6EPT8</accession>
<evidence type="ECO:0000256" key="9">
    <source>
        <dbReference type="SAM" id="MobiDB-lite"/>
    </source>
</evidence>
<evidence type="ECO:0000256" key="6">
    <source>
        <dbReference type="ARBA" id="ARBA00023034"/>
    </source>
</evidence>
<evidence type="ECO:0000256" key="7">
    <source>
        <dbReference type="ARBA" id="ARBA00023136"/>
    </source>
</evidence>
<evidence type="ECO:0000259" key="10">
    <source>
        <dbReference type="Pfam" id="PF04136"/>
    </source>
</evidence>
<gene>
    <name evidence="12" type="primary">SPOSA6832_03368</name>
</gene>
<feature type="domain" description="Conserved oligomeric Golgi complex subunit 3 N-terminal" evidence="10">
    <location>
        <begin position="150"/>
        <end position="295"/>
    </location>
</feature>
<dbReference type="InterPro" id="IPR048320">
    <property type="entry name" value="COG3_N"/>
</dbReference>
<dbReference type="PANTHER" id="PTHR13302">
    <property type="entry name" value="CONSERVED OLIGOMERIC GOLGI COMPLEX COMPONENT 3"/>
    <property type="match status" value="1"/>
</dbReference>
<comment type="similarity">
    <text evidence="2">Belongs to the COG3 family.</text>
</comment>
<dbReference type="GO" id="GO:0000139">
    <property type="term" value="C:Golgi membrane"/>
    <property type="evidence" value="ECO:0007669"/>
    <property type="project" value="UniProtKB-SubCell"/>
</dbReference>
<keyword evidence="4" id="KW-0813">Transport</keyword>
<keyword evidence="6" id="KW-0333">Golgi apparatus</keyword>
<keyword evidence="5" id="KW-0653">Protein transport</keyword>
<reference evidence="13" key="1">
    <citation type="submission" date="2015-02" db="EMBL/GenBank/DDBJ databases">
        <authorList>
            <person name="Gon?alves P."/>
        </authorList>
    </citation>
    <scope>NUCLEOTIDE SEQUENCE [LARGE SCALE GENOMIC DNA]</scope>
</reference>
<dbReference type="GO" id="GO:0017119">
    <property type="term" value="C:Golgi transport complex"/>
    <property type="evidence" value="ECO:0007669"/>
    <property type="project" value="TreeGrafter"/>
</dbReference>
<dbReference type="InterPro" id="IPR007265">
    <property type="entry name" value="COG_su3"/>
</dbReference>
<evidence type="ECO:0000313" key="12">
    <source>
        <dbReference type="EMBL" id="CEQ41625.1"/>
    </source>
</evidence>
<feature type="domain" description="Conserved oligomeric Golgi complex subunit 3 C-terminal" evidence="11">
    <location>
        <begin position="492"/>
        <end position="668"/>
    </location>
</feature>
<dbReference type="Pfam" id="PF20671">
    <property type="entry name" value="COG3_C"/>
    <property type="match status" value="2"/>
</dbReference>
<dbReference type="OrthoDB" id="296793at2759"/>
<evidence type="ECO:0000313" key="13">
    <source>
        <dbReference type="Proteomes" id="UP000243876"/>
    </source>
</evidence>
<name>A0A0D6EPT8_SPOSA</name>
<sequence>MASSKASTSRLSLDDWDSLAPLSPAESASVSRISSAAAHRPLPISVCSLLSLSRPRQLTRPLPRQLQAQQLDSPLVRKAASRLDLASVLRSPTSSPRPLSAAASRPTVPSTDVVDPLALSAPIETLQQFHDWFARVEHSIEHSQEEVYRQHLAELDHHLATCETVLEGLDESRGLLSEMEANYRYVEENSRALQLACETMLDEQKHLLEVTEAIGARLEYFRELEGATKMLNLPGEDLVLQEDFLNMIDRLDVCLDYLKANRDFKDAEIYLIRFQQCLTRAMTLIKMYFVSTIRKIATEAAEKMTGKDLSETALHALLYSKFQAPSASLRILLVELEKRAELDPNEYEALRSECYQTWFTARVALLGPGLAEEVRRMDPAGSELIKLVSRVALCTRTRRGTDAGKGNRPKRGATTCEASVWPNGPCTSSSSRPARTKSSAVLFFLLSLPLRTNNLRSLSEFLETLCDHLYDSLRPRILHEPRLDALCELCTTILQDTQTRLVFRAQAVVQSEVLHYAPTPADLEYPEILEREGGGRAGVLWESTPVLAQAEDGETGGKEGDRDQERKFRVPSDEVMRNWFPTLRRTVWVLARLNNYVDNAIFEDFAGEAVTLCRQSLLAAAAQITARADPVSKLDGQLFLVRHLLLLKETVRSVDLVQIERAADFSSVTDALSNMLRNSTAIFNPSTLFEMASKGLPSFAETMTDAKMVRLHLYLFSSRARAPAPTCCTTARLTVFSSQDLDAALRKGCEELISSTSRALTASLRAFLDRCTSFLSSPLPSSSPRDLSAQAWASPEEVLKLHEAFQGEVEERVAGVRAKMKLYLEEERTVRVLLPPLLEDVVETYTTFYNLTRSEYGFATSSSLIAPSAVKEKLDRAGQ</sequence>
<evidence type="ECO:0000256" key="8">
    <source>
        <dbReference type="ARBA" id="ARBA00031339"/>
    </source>
</evidence>
<dbReference type="GO" id="GO:0005801">
    <property type="term" value="C:cis-Golgi network"/>
    <property type="evidence" value="ECO:0007669"/>
    <property type="project" value="InterPro"/>
</dbReference>
<feature type="region of interest" description="Disordered" evidence="9">
    <location>
        <begin position="87"/>
        <end position="107"/>
    </location>
</feature>
<protein>
    <recommendedName>
        <fullName evidence="3">Conserved oligomeric Golgi complex subunit 3</fullName>
    </recommendedName>
    <alternativeName>
        <fullName evidence="8">Component of oligomeric Golgi complex 3</fullName>
    </alternativeName>
</protein>